<comment type="pathway">
    <text evidence="2">Purine metabolism; urate degradation.</text>
</comment>
<evidence type="ECO:0000256" key="11">
    <source>
        <dbReference type="ARBA" id="ARBA00047521"/>
    </source>
</evidence>
<gene>
    <name evidence="13" type="primary">hpxO</name>
    <name evidence="13" type="ORF">ACE1B6_04020</name>
</gene>
<proteinExistence type="inferred from homology"/>
<evidence type="ECO:0000256" key="10">
    <source>
        <dbReference type="ARBA" id="ARBA00035262"/>
    </source>
</evidence>
<dbReference type="InterPro" id="IPR047712">
    <property type="entry name" value="HpxO"/>
</dbReference>
<dbReference type="NCBIfam" id="NF033623">
    <property type="entry name" value="urate_HpxO"/>
    <property type="match status" value="1"/>
</dbReference>
<dbReference type="PANTHER" id="PTHR13789">
    <property type="entry name" value="MONOOXYGENASE"/>
    <property type="match status" value="1"/>
</dbReference>
<evidence type="ECO:0000259" key="12">
    <source>
        <dbReference type="Pfam" id="PF01494"/>
    </source>
</evidence>
<dbReference type="EMBL" id="JBHFNS010000018">
    <property type="protein sequence ID" value="MFB2934422.1"/>
    <property type="molecule type" value="Genomic_DNA"/>
</dbReference>
<dbReference type="PRINTS" id="PR00420">
    <property type="entry name" value="RNGMNOXGNASE"/>
</dbReference>
<evidence type="ECO:0000256" key="1">
    <source>
        <dbReference type="ARBA" id="ARBA00001974"/>
    </source>
</evidence>
<dbReference type="Proteomes" id="UP001576776">
    <property type="component" value="Unassembled WGS sequence"/>
</dbReference>
<dbReference type="InterPro" id="IPR050493">
    <property type="entry name" value="FAD-dep_Monooxygenase_BioMet"/>
</dbReference>
<feature type="domain" description="FAD-binding" evidence="12">
    <location>
        <begin position="4"/>
        <end position="339"/>
    </location>
</feature>
<name>A0ABV4Y6P0_9CYAN</name>
<keyword evidence="7" id="KW-0503">Monooxygenase</keyword>
<evidence type="ECO:0000256" key="5">
    <source>
        <dbReference type="ARBA" id="ARBA00022827"/>
    </source>
</evidence>
<dbReference type="RefSeq" id="WP_413255946.1">
    <property type="nucleotide sequence ID" value="NZ_JBHFNS010000018.1"/>
</dbReference>
<sequence>MYDLKIVIIGAGIGGLTTGIALKKAGYQVEIYDKVKELRPAGAGISLWSNGVKVLNKLGLGDRMAAIGGQMNQMQYRSYKDELLNDISLQPLIEEVGQRPYPVARTDLQQMLLEAFPGTVKLGSKCVGFEDLGDRVTAIFEDGNTATGDLLIAADGVRSTLRPYILGTEIEPRYAGYVNWNGLVKASEDLAPKNTWIIYVGENKRASMMPVGGDRFYFFFDVPLPKGTSTPPEAISKELANFFAGWPQVVQNLIKQINPLETNRLEIHDIGPLETFVRGRVALLGDAAHTTTPDLGQGGCQAMEDAEVLTRYLLTTNISVEDALKRYENERKERANAIVLKARKRADQIHGKEPEVTQQWYQQLRQESPLDVTNAISKTILGGPLH</sequence>
<evidence type="ECO:0000256" key="6">
    <source>
        <dbReference type="ARBA" id="ARBA00023002"/>
    </source>
</evidence>
<keyword evidence="4" id="KW-0659">Purine metabolism</keyword>
<accession>A0ABV4Y6P0</accession>
<dbReference type="Gene3D" id="3.50.50.60">
    <property type="entry name" value="FAD/NAD(P)-binding domain"/>
    <property type="match status" value="1"/>
</dbReference>
<comment type="caution">
    <text evidence="13">The sequence shown here is derived from an EMBL/GenBank/DDBJ whole genome shotgun (WGS) entry which is preliminary data.</text>
</comment>
<evidence type="ECO:0000256" key="9">
    <source>
        <dbReference type="ARBA" id="ARBA00035128"/>
    </source>
</evidence>
<evidence type="ECO:0000256" key="4">
    <source>
        <dbReference type="ARBA" id="ARBA00022631"/>
    </source>
</evidence>
<dbReference type="EC" id="1.14.13.113" evidence="9"/>
<evidence type="ECO:0000256" key="7">
    <source>
        <dbReference type="ARBA" id="ARBA00023033"/>
    </source>
</evidence>
<dbReference type="InterPro" id="IPR036188">
    <property type="entry name" value="FAD/NAD-bd_sf"/>
</dbReference>
<evidence type="ECO:0000256" key="3">
    <source>
        <dbReference type="ARBA" id="ARBA00022630"/>
    </source>
</evidence>
<keyword evidence="3" id="KW-0285">Flavoprotein</keyword>
<dbReference type="SUPFAM" id="SSF51905">
    <property type="entry name" value="FAD/NAD(P)-binding domain"/>
    <property type="match status" value="1"/>
</dbReference>
<keyword evidence="6" id="KW-0560">Oxidoreductase</keyword>
<comment type="catalytic activity">
    <reaction evidence="11">
        <text>urate + NADH + O2 + H(+) = 5-hydroxyisourate + NAD(+) + H2O</text>
        <dbReference type="Rhea" id="RHEA:27329"/>
        <dbReference type="ChEBI" id="CHEBI:15377"/>
        <dbReference type="ChEBI" id="CHEBI:15378"/>
        <dbReference type="ChEBI" id="CHEBI:15379"/>
        <dbReference type="ChEBI" id="CHEBI:17775"/>
        <dbReference type="ChEBI" id="CHEBI:18072"/>
        <dbReference type="ChEBI" id="CHEBI:57540"/>
        <dbReference type="ChEBI" id="CHEBI:57945"/>
        <dbReference type="EC" id="1.14.13.113"/>
    </reaction>
</comment>
<dbReference type="Pfam" id="PF01494">
    <property type="entry name" value="FAD_binding_3"/>
    <property type="match status" value="1"/>
</dbReference>
<comment type="cofactor">
    <cofactor evidence="1">
        <name>FAD</name>
        <dbReference type="ChEBI" id="CHEBI:57692"/>
    </cofactor>
</comment>
<comment type="similarity">
    <text evidence="8">Belongs to the FAD-dependent urate hydroxylase family.</text>
</comment>
<evidence type="ECO:0000256" key="8">
    <source>
        <dbReference type="ARBA" id="ARBA00035121"/>
    </source>
</evidence>
<dbReference type="InterPro" id="IPR002938">
    <property type="entry name" value="FAD-bd"/>
</dbReference>
<dbReference type="PANTHER" id="PTHR13789:SF318">
    <property type="entry name" value="GERANYLGERANYL DIPHOSPHATE REDUCTASE"/>
    <property type="match status" value="1"/>
</dbReference>
<evidence type="ECO:0000313" key="14">
    <source>
        <dbReference type="Proteomes" id="UP001576776"/>
    </source>
</evidence>
<evidence type="ECO:0000313" key="13">
    <source>
        <dbReference type="EMBL" id="MFB2934422.1"/>
    </source>
</evidence>
<reference evidence="13 14" key="1">
    <citation type="submission" date="2024-09" db="EMBL/GenBank/DDBJ databases">
        <title>Floridaenema gen nov. (Aerosakkonemataceae, Aerosakkonematales ord. nov., Cyanobacteria) from benthic tropical and subtropical fresh waters, with the description of four new species.</title>
        <authorList>
            <person name="Moretto J.A."/>
            <person name="Berthold D.E."/>
            <person name="Lefler F.W."/>
            <person name="Huang I.-S."/>
            <person name="Laughinghouse H. IV."/>
        </authorList>
    </citation>
    <scope>NUCLEOTIDE SEQUENCE [LARGE SCALE GENOMIC DNA]</scope>
    <source>
        <strain evidence="13 14">BLCC-F154</strain>
    </source>
</reference>
<organism evidence="13 14">
    <name type="scientific">Floridaenema fluviatile BLCC-F154</name>
    <dbReference type="NCBI Taxonomy" id="3153640"/>
    <lineage>
        <taxon>Bacteria</taxon>
        <taxon>Bacillati</taxon>
        <taxon>Cyanobacteriota</taxon>
        <taxon>Cyanophyceae</taxon>
        <taxon>Oscillatoriophycideae</taxon>
        <taxon>Aerosakkonematales</taxon>
        <taxon>Aerosakkonemataceae</taxon>
        <taxon>Floridanema</taxon>
        <taxon>Floridanema fluviatile</taxon>
    </lineage>
</organism>
<keyword evidence="5" id="KW-0274">FAD</keyword>
<protein>
    <recommendedName>
        <fullName evidence="10">FAD-dependent urate hydroxylase</fullName>
        <ecNumber evidence="9">1.14.13.113</ecNumber>
    </recommendedName>
</protein>
<evidence type="ECO:0000256" key="2">
    <source>
        <dbReference type="ARBA" id="ARBA00004705"/>
    </source>
</evidence>
<keyword evidence="14" id="KW-1185">Reference proteome</keyword>